<feature type="transmembrane region" description="Helical" evidence="7">
    <location>
        <begin position="81"/>
        <end position="97"/>
    </location>
</feature>
<dbReference type="Pfam" id="PF07681">
    <property type="entry name" value="DoxX"/>
    <property type="match status" value="1"/>
</dbReference>
<evidence type="ECO:0000256" key="6">
    <source>
        <dbReference type="ARBA" id="ARBA00023136"/>
    </source>
</evidence>
<keyword evidence="6 7" id="KW-0472">Membrane</keyword>
<dbReference type="Proteomes" id="UP000015454">
    <property type="component" value="Unassembled WGS sequence"/>
</dbReference>
<reference evidence="8" key="1">
    <citation type="submission" date="2013-05" db="EMBL/GenBank/DDBJ databases">
        <authorList>
            <person name="Harkins D.M."/>
            <person name="Durkin A.S."/>
            <person name="Brinkac L.M."/>
            <person name="Haft D.H."/>
            <person name="Selengut J.D."/>
            <person name="Sanka R."/>
            <person name="DePew J."/>
            <person name="Purushe J."/>
            <person name="Hartskeerl R.A."/>
            <person name="Ahmed A."/>
            <person name="van der Linden H."/>
            <person name="Goris M.G.A."/>
            <person name="Vinetz J.M."/>
            <person name="Sutton G.G."/>
            <person name="Nierman W.C."/>
            <person name="Fouts D.E."/>
        </authorList>
    </citation>
    <scope>NUCLEOTIDE SEQUENCE [LARGE SCALE GENOMIC DNA]</scope>
    <source>
        <strain evidence="8">5399</strain>
    </source>
</reference>
<evidence type="ECO:0000313" key="9">
    <source>
        <dbReference type="Proteomes" id="UP000015454"/>
    </source>
</evidence>
<accession>T0FGA6</accession>
<dbReference type="AlphaFoldDB" id="T0FGA6"/>
<dbReference type="PANTHER" id="PTHR33452:SF1">
    <property type="entry name" value="INNER MEMBRANE PROTEIN YPHA-RELATED"/>
    <property type="match status" value="1"/>
</dbReference>
<keyword evidence="5 7" id="KW-1133">Transmembrane helix</keyword>
<dbReference type="InterPro" id="IPR051907">
    <property type="entry name" value="DoxX-like_oxidoreductase"/>
</dbReference>
<comment type="caution">
    <text evidence="8">The sequence shown here is derived from an EMBL/GenBank/DDBJ whole genome shotgun (WGS) entry which is preliminary data.</text>
</comment>
<dbReference type="GO" id="GO:0005886">
    <property type="term" value="C:plasma membrane"/>
    <property type="evidence" value="ECO:0007669"/>
    <property type="project" value="UniProtKB-SubCell"/>
</dbReference>
<evidence type="ECO:0000256" key="3">
    <source>
        <dbReference type="ARBA" id="ARBA00022475"/>
    </source>
</evidence>
<evidence type="ECO:0000256" key="2">
    <source>
        <dbReference type="ARBA" id="ARBA00006679"/>
    </source>
</evidence>
<gene>
    <name evidence="8" type="ORF">LEP1GSC050_0461</name>
</gene>
<feature type="transmembrane region" description="Helical" evidence="7">
    <location>
        <begin position="6"/>
        <end position="26"/>
    </location>
</feature>
<feature type="transmembrane region" description="Helical" evidence="7">
    <location>
        <begin position="117"/>
        <end position="138"/>
    </location>
</feature>
<name>T0FGA6_9LEPT</name>
<dbReference type="EMBL" id="AHMO02000007">
    <property type="protein sequence ID" value="EQA46612.1"/>
    <property type="molecule type" value="Genomic_DNA"/>
</dbReference>
<evidence type="ECO:0000256" key="5">
    <source>
        <dbReference type="ARBA" id="ARBA00022989"/>
    </source>
</evidence>
<organism evidence="8 9">
    <name type="scientific">Leptospira broomii serovar Hurstbridge str. 5399</name>
    <dbReference type="NCBI Taxonomy" id="1049789"/>
    <lineage>
        <taxon>Bacteria</taxon>
        <taxon>Pseudomonadati</taxon>
        <taxon>Spirochaetota</taxon>
        <taxon>Spirochaetia</taxon>
        <taxon>Leptospirales</taxon>
        <taxon>Leptospiraceae</taxon>
        <taxon>Leptospira</taxon>
    </lineage>
</organism>
<dbReference type="PANTHER" id="PTHR33452">
    <property type="entry name" value="OXIDOREDUCTASE CATD-RELATED"/>
    <property type="match status" value="1"/>
</dbReference>
<dbReference type="InterPro" id="IPR032808">
    <property type="entry name" value="DoxX"/>
</dbReference>
<keyword evidence="9" id="KW-1185">Reference proteome</keyword>
<keyword evidence="3" id="KW-1003">Cell membrane</keyword>
<dbReference type="RefSeq" id="WP_010568292.1">
    <property type="nucleotide sequence ID" value="NZ_AHMO02000007.1"/>
</dbReference>
<evidence type="ECO:0000256" key="7">
    <source>
        <dbReference type="SAM" id="Phobius"/>
    </source>
</evidence>
<evidence type="ECO:0000256" key="4">
    <source>
        <dbReference type="ARBA" id="ARBA00022692"/>
    </source>
</evidence>
<dbReference type="OrthoDB" id="346004at2"/>
<comment type="similarity">
    <text evidence="2">Belongs to the DoxX family.</text>
</comment>
<evidence type="ECO:0000256" key="1">
    <source>
        <dbReference type="ARBA" id="ARBA00004651"/>
    </source>
</evidence>
<sequence>MLEILLATEANFAITVLRIILGVVMLPHGLQKLFGWMGGYGFTSTINFFASEGIPSLIGFLIIVVESFGALALILGLCTRLSALGIGIVMIGAAFFQRKNGFFMNWFGNQAGEGFEYHVLAIGIAFALVILGGGSASMDRLLQDRFK</sequence>
<comment type="subcellular location">
    <subcellularLocation>
        <location evidence="1">Cell membrane</location>
        <topology evidence="1">Multi-pass membrane protein</topology>
    </subcellularLocation>
</comment>
<evidence type="ECO:0000313" key="8">
    <source>
        <dbReference type="EMBL" id="EQA46612.1"/>
    </source>
</evidence>
<dbReference type="STRING" id="1049789.LEP1GSC050_0461"/>
<protein>
    <submittedName>
        <fullName evidence="8">DoxX family protein</fullName>
    </submittedName>
</protein>
<keyword evidence="4 7" id="KW-0812">Transmembrane</keyword>
<proteinExistence type="inferred from homology"/>